<keyword evidence="2" id="KW-0732">Signal</keyword>
<dbReference type="InterPro" id="IPR036514">
    <property type="entry name" value="SGNH_hydro_sf"/>
</dbReference>
<sequence>MYHLTTRFWLLLLVSTFSILQTSFSQDTPTTVFPAIITFGDSEVDVGNNNYLQTHFRADYPPYGRDFVTHKPTGRFSNGKLATDIIAETLGFTKYPPAYLSPEASGKNLLMGANFASAASGYDDKSALKDHAISLSQQVVYFKEYKSKLIKVAGSKQADSIIKGAIYLLSAGSSDFVHNYYVNPRLFKVYTVDEYGSFLIKKFSTFIKQVYEIGARKIGVNSLPPTGCLPATRTLFGSHEQGCVQRLNIDAQNFNKKLNAAASKLQKQYSGLKIVVFDIYTPLYDLVQNPSKFGFMEARKGCCGRGTVETSSLLCNPKSSVLCSNATQYVFWDSVHPSEAANEIIAKALIGQGFSLVG</sequence>
<dbReference type="Pfam" id="PF00657">
    <property type="entry name" value="Lipase_GDSL"/>
    <property type="match status" value="1"/>
</dbReference>
<evidence type="ECO:0000256" key="1">
    <source>
        <dbReference type="ARBA" id="ARBA00008668"/>
    </source>
</evidence>
<evidence type="ECO:0000313" key="4">
    <source>
        <dbReference type="Proteomes" id="UP001558713"/>
    </source>
</evidence>
<dbReference type="Gene3D" id="3.40.50.1110">
    <property type="entry name" value="SGNH hydrolase"/>
    <property type="match status" value="1"/>
</dbReference>
<dbReference type="InterPro" id="IPR001087">
    <property type="entry name" value="GDSL"/>
</dbReference>
<proteinExistence type="inferred from homology"/>
<feature type="chain" id="PRO_5044779985" evidence="2">
    <location>
        <begin position="26"/>
        <end position="358"/>
    </location>
</feature>
<dbReference type="FunFam" id="3.40.50.1110:FF:000003">
    <property type="entry name" value="GDSL esterase/lipase APG"/>
    <property type="match status" value="1"/>
</dbReference>
<dbReference type="EMBL" id="JBANAX010000610">
    <property type="protein sequence ID" value="KAL1200763.1"/>
    <property type="molecule type" value="Genomic_DNA"/>
</dbReference>
<dbReference type="CDD" id="cd01837">
    <property type="entry name" value="SGNH_plant_lipase_like"/>
    <property type="match status" value="1"/>
</dbReference>
<evidence type="ECO:0000313" key="3">
    <source>
        <dbReference type="EMBL" id="KAL1200763.1"/>
    </source>
</evidence>
<dbReference type="InterPro" id="IPR035669">
    <property type="entry name" value="SGNH_plant_lipase-like"/>
</dbReference>
<dbReference type="SUPFAM" id="SSF52266">
    <property type="entry name" value="SGNH hydrolase"/>
    <property type="match status" value="1"/>
</dbReference>
<feature type="signal peptide" evidence="2">
    <location>
        <begin position="1"/>
        <end position="25"/>
    </location>
</feature>
<name>A0ABD1A1M1_CARAN</name>
<reference evidence="3 4" key="1">
    <citation type="submission" date="2024-04" db="EMBL/GenBank/DDBJ databases">
        <title>Genome assembly C_amara_ONT_v2.</title>
        <authorList>
            <person name="Yant L."/>
            <person name="Moore C."/>
            <person name="Slenker M."/>
        </authorList>
    </citation>
    <scope>NUCLEOTIDE SEQUENCE [LARGE SCALE GENOMIC DNA]</scope>
    <source>
        <tissue evidence="3">Leaf</tissue>
    </source>
</reference>
<evidence type="ECO:0000256" key="2">
    <source>
        <dbReference type="SAM" id="SignalP"/>
    </source>
</evidence>
<comment type="caution">
    <text evidence="3">The sequence shown here is derived from an EMBL/GenBank/DDBJ whole genome shotgun (WGS) entry which is preliminary data.</text>
</comment>
<gene>
    <name evidence="3" type="ORF">V5N11_030529</name>
</gene>
<keyword evidence="4" id="KW-1185">Reference proteome</keyword>
<organism evidence="3 4">
    <name type="scientific">Cardamine amara subsp. amara</name>
    <dbReference type="NCBI Taxonomy" id="228776"/>
    <lineage>
        <taxon>Eukaryota</taxon>
        <taxon>Viridiplantae</taxon>
        <taxon>Streptophyta</taxon>
        <taxon>Embryophyta</taxon>
        <taxon>Tracheophyta</taxon>
        <taxon>Spermatophyta</taxon>
        <taxon>Magnoliopsida</taxon>
        <taxon>eudicotyledons</taxon>
        <taxon>Gunneridae</taxon>
        <taxon>Pentapetalae</taxon>
        <taxon>rosids</taxon>
        <taxon>malvids</taxon>
        <taxon>Brassicales</taxon>
        <taxon>Brassicaceae</taxon>
        <taxon>Cardamineae</taxon>
        <taxon>Cardamine</taxon>
    </lineage>
</organism>
<dbReference type="Proteomes" id="UP001558713">
    <property type="component" value="Unassembled WGS sequence"/>
</dbReference>
<dbReference type="AlphaFoldDB" id="A0ABD1A1M1"/>
<dbReference type="PANTHER" id="PTHR45642">
    <property type="entry name" value="GDSL ESTERASE/LIPASE EXL3"/>
    <property type="match status" value="1"/>
</dbReference>
<dbReference type="InterPro" id="IPR050592">
    <property type="entry name" value="GDSL_lipolytic_enzyme"/>
</dbReference>
<comment type="similarity">
    <text evidence="1">Belongs to the 'GDSL' lipolytic enzyme family.</text>
</comment>
<dbReference type="PANTHER" id="PTHR45642:SF35">
    <property type="entry name" value="GDSL ESTERASE_LIPASE APG"/>
    <property type="match status" value="1"/>
</dbReference>
<protein>
    <submittedName>
        <fullName evidence="3">GDSL esterase/lipase APG</fullName>
    </submittedName>
</protein>
<accession>A0ABD1A1M1</accession>